<dbReference type="Proteomes" id="UP001407405">
    <property type="component" value="Unassembled WGS sequence"/>
</dbReference>
<gene>
    <name evidence="1" type="ORF">AAIG11_11645</name>
</gene>
<accession>A0ABU9VYE3</accession>
<dbReference type="RefSeq" id="WP_343186442.1">
    <property type="nucleotide sequence ID" value="NZ_JBCITM010000012.1"/>
</dbReference>
<protein>
    <recommendedName>
        <fullName evidence="3">NADH dehydrogenase subunit 3</fullName>
    </recommendedName>
</protein>
<reference evidence="1 2" key="1">
    <citation type="submission" date="2024-04" db="EMBL/GenBank/DDBJ databases">
        <title>Genome sequencing and metabolic network reconstruction of aminoacids and betaine degradation by Anoxynatronum sibiricum.</title>
        <authorList>
            <person name="Detkova E.N."/>
            <person name="Boltjanskaja Y.V."/>
            <person name="Mardanov A.V."/>
            <person name="Kevbrin V."/>
        </authorList>
    </citation>
    <scope>NUCLEOTIDE SEQUENCE [LARGE SCALE GENOMIC DNA]</scope>
    <source>
        <strain evidence="1 2">Z-7981</strain>
    </source>
</reference>
<evidence type="ECO:0000313" key="2">
    <source>
        <dbReference type="Proteomes" id="UP001407405"/>
    </source>
</evidence>
<name>A0ABU9VYE3_9CLOT</name>
<evidence type="ECO:0000313" key="1">
    <source>
        <dbReference type="EMBL" id="MEN1761134.1"/>
    </source>
</evidence>
<keyword evidence="2" id="KW-1185">Reference proteome</keyword>
<sequence length="44" mass="5375">MYAWVIWLTSIGGDKKYKYGFKNVDKKWIKTKKMGKNNKFGWMR</sequence>
<evidence type="ECO:0008006" key="3">
    <source>
        <dbReference type="Google" id="ProtNLM"/>
    </source>
</evidence>
<dbReference type="EMBL" id="JBCITM010000012">
    <property type="protein sequence ID" value="MEN1761134.1"/>
    <property type="molecule type" value="Genomic_DNA"/>
</dbReference>
<proteinExistence type="predicted"/>
<comment type="caution">
    <text evidence="1">The sequence shown here is derived from an EMBL/GenBank/DDBJ whole genome shotgun (WGS) entry which is preliminary data.</text>
</comment>
<organism evidence="1 2">
    <name type="scientific">Anoxynatronum sibiricum</name>
    <dbReference type="NCBI Taxonomy" id="210623"/>
    <lineage>
        <taxon>Bacteria</taxon>
        <taxon>Bacillati</taxon>
        <taxon>Bacillota</taxon>
        <taxon>Clostridia</taxon>
        <taxon>Eubacteriales</taxon>
        <taxon>Clostridiaceae</taxon>
        <taxon>Anoxynatronum</taxon>
    </lineage>
</organism>